<keyword evidence="2 7" id="KW-0255">Endonuclease</keyword>
<accession>A0A3A4R6P8</accession>
<keyword evidence="5" id="KW-0378">Hydrolase</keyword>
<dbReference type="GO" id="GO:0016787">
    <property type="term" value="F:hydrolase activity"/>
    <property type="evidence" value="ECO:0007669"/>
    <property type="project" value="UniProtKB-KW"/>
</dbReference>
<evidence type="ECO:0000256" key="5">
    <source>
        <dbReference type="ARBA" id="ARBA00022801"/>
    </source>
</evidence>
<evidence type="ECO:0000256" key="1">
    <source>
        <dbReference type="ARBA" id="ARBA00022722"/>
    </source>
</evidence>
<keyword evidence="6" id="KW-0234">DNA repair</keyword>
<dbReference type="GO" id="GO:0009411">
    <property type="term" value="P:response to UV"/>
    <property type="evidence" value="ECO:0007669"/>
    <property type="project" value="InterPro"/>
</dbReference>
<organism evidence="7 8">
    <name type="scientific">Candidatus Auribacter fodinae</name>
    <dbReference type="NCBI Taxonomy" id="2093366"/>
    <lineage>
        <taxon>Bacteria</taxon>
        <taxon>Pseudomonadati</taxon>
        <taxon>Candidatus Auribacterota</taxon>
        <taxon>Candidatus Auribacteria</taxon>
        <taxon>Candidatus Auribacterales</taxon>
        <taxon>Candidatus Auribacteraceae</taxon>
        <taxon>Candidatus Auribacter</taxon>
    </lineage>
</organism>
<dbReference type="SUPFAM" id="SSF51658">
    <property type="entry name" value="Xylose isomerase-like"/>
    <property type="match status" value="1"/>
</dbReference>
<protein>
    <submittedName>
        <fullName evidence="7">UV DNA damage repair endonuclease UvsE</fullName>
    </submittedName>
</protein>
<reference evidence="7 8" key="1">
    <citation type="journal article" date="2017" name="ISME J.">
        <title>Energy and carbon metabolisms in a deep terrestrial subsurface fluid microbial community.</title>
        <authorList>
            <person name="Momper L."/>
            <person name="Jungbluth S.P."/>
            <person name="Lee M.D."/>
            <person name="Amend J.P."/>
        </authorList>
    </citation>
    <scope>NUCLEOTIDE SEQUENCE [LARGE SCALE GENOMIC DNA]</scope>
    <source>
        <strain evidence="7">SURF_26</strain>
    </source>
</reference>
<evidence type="ECO:0000313" key="8">
    <source>
        <dbReference type="Proteomes" id="UP000266426"/>
    </source>
</evidence>
<dbReference type="PANTHER" id="PTHR31290">
    <property type="entry name" value="UV-DAMAGE ENDONUCLEASE"/>
    <property type="match status" value="1"/>
</dbReference>
<sequence length="299" mass="34092">MKIGYPCINRTIGCCANKAFRLKSYSPEKLIETIRNNLDCLRKILEYNVHHNIFFFRISSDVIPFASHDICDFDWQSHFQQEFRDIGGYIRRHDMRISMHPDQFTLINAQDAGIFERSRRELQYHADFLDALELDTTAKIQIHVGGVYGDRSASMARFVKRYHMLDSFITRRLVIENDDVSYPLADCLELHKDTGVPVLYDEFHNAVNPSGFDSSSALGGVSVTWRQCDGVPMVDYSSQQAGAKKGSHTWEIDIHDFSLFLERIKPYNCDIMLEIKNKEASAIAALAVIASEQHTGASA</sequence>
<evidence type="ECO:0000256" key="3">
    <source>
        <dbReference type="ARBA" id="ARBA00022763"/>
    </source>
</evidence>
<dbReference type="AlphaFoldDB" id="A0A3A4R6P8"/>
<dbReference type="InterPro" id="IPR036237">
    <property type="entry name" value="Xyl_isomerase-like_sf"/>
</dbReference>
<dbReference type="EMBL" id="QZJZ01000085">
    <property type="protein sequence ID" value="RJP57171.1"/>
    <property type="molecule type" value="Genomic_DNA"/>
</dbReference>
<comment type="caution">
    <text evidence="7">The sequence shown here is derived from an EMBL/GenBank/DDBJ whole genome shotgun (WGS) entry which is preliminary data.</text>
</comment>
<dbReference type="Pfam" id="PF03851">
    <property type="entry name" value="UvdE"/>
    <property type="match status" value="1"/>
</dbReference>
<gene>
    <name evidence="7" type="primary">uvsE</name>
    <name evidence="7" type="ORF">C4541_10775</name>
</gene>
<dbReference type="NCBIfam" id="TIGR00629">
    <property type="entry name" value="uvde"/>
    <property type="match status" value="1"/>
</dbReference>
<evidence type="ECO:0000256" key="6">
    <source>
        <dbReference type="ARBA" id="ARBA00023204"/>
    </source>
</evidence>
<keyword evidence="1" id="KW-0540">Nuclease</keyword>
<dbReference type="InterPro" id="IPR004601">
    <property type="entry name" value="UvdE"/>
</dbReference>
<dbReference type="GO" id="GO:0004519">
    <property type="term" value="F:endonuclease activity"/>
    <property type="evidence" value="ECO:0007669"/>
    <property type="project" value="UniProtKB-KW"/>
</dbReference>
<proteinExistence type="predicted"/>
<keyword evidence="4" id="KW-0228">DNA excision</keyword>
<evidence type="ECO:0000313" key="7">
    <source>
        <dbReference type="EMBL" id="RJP57171.1"/>
    </source>
</evidence>
<name>A0A3A4R6P8_9BACT</name>
<dbReference type="Proteomes" id="UP000266426">
    <property type="component" value="Unassembled WGS sequence"/>
</dbReference>
<evidence type="ECO:0000256" key="2">
    <source>
        <dbReference type="ARBA" id="ARBA00022759"/>
    </source>
</evidence>
<dbReference type="PANTHER" id="PTHR31290:SF5">
    <property type="entry name" value="UV-DAMAGE ENDONUCLEASE"/>
    <property type="match status" value="1"/>
</dbReference>
<evidence type="ECO:0000256" key="4">
    <source>
        <dbReference type="ARBA" id="ARBA00022769"/>
    </source>
</evidence>
<keyword evidence="3" id="KW-0227">DNA damage</keyword>
<dbReference type="GO" id="GO:0006289">
    <property type="term" value="P:nucleotide-excision repair"/>
    <property type="evidence" value="ECO:0007669"/>
    <property type="project" value="InterPro"/>
</dbReference>
<dbReference type="Gene3D" id="3.20.20.150">
    <property type="entry name" value="Divalent-metal-dependent TIM barrel enzymes"/>
    <property type="match status" value="1"/>
</dbReference>